<feature type="region of interest" description="Disordered" evidence="1">
    <location>
        <begin position="26"/>
        <end position="52"/>
    </location>
</feature>
<feature type="signal peptide" evidence="2">
    <location>
        <begin position="1"/>
        <end position="26"/>
    </location>
</feature>
<accession>A0A813F4R3</accession>
<sequence>MCPTSSRLLRVGLLCFAGLLFPTQQAAPPNNNNDNNNDDNNNNSNNNPPLGGTALCKYKQMRGKAYTGARVWAKFGTEAEARGACDVDEDCDGYHLHPYTHLWYIHPRAAELVEDRATAEFVAFKKRDITCVPTADEEPEGEL</sequence>
<keyword evidence="4" id="KW-1185">Reference proteome</keyword>
<dbReference type="AlphaFoldDB" id="A0A813F4R3"/>
<name>A0A813F4R3_POLGL</name>
<comment type="caution">
    <text evidence="3">The sequence shown here is derived from an EMBL/GenBank/DDBJ whole genome shotgun (WGS) entry which is preliminary data.</text>
</comment>
<keyword evidence="2" id="KW-0732">Signal</keyword>
<feature type="compositionally biased region" description="Low complexity" evidence="1">
    <location>
        <begin position="28"/>
        <end position="49"/>
    </location>
</feature>
<dbReference type="OrthoDB" id="10383492at2759"/>
<dbReference type="Proteomes" id="UP000654075">
    <property type="component" value="Unassembled WGS sequence"/>
</dbReference>
<evidence type="ECO:0000256" key="1">
    <source>
        <dbReference type="SAM" id="MobiDB-lite"/>
    </source>
</evidence>
<protein>
    <recommendedName>
        <fullName evidence="5">Secreted protein</fullName>
    </recommendedName>
</protein>
<proteinExistence type="predicted"/>
<reference evidence="3" key="1">
    <citation type="submission" date="2021-02" db="EMBL/GenBank/DDBJ databases">
        <authorList>
            <person name="Dougan E. K."/>
            <person name="Rhodes N."/>
            <person name="Thang M."/>
            <person name="Chan C."/>
        </authorList>
    </citation>
    <scope>NUCLEOTIDE SEQUENCE</scope>
</reference>
<evidence type="ECO:0000256" key="2">
    <source>
        <dbReference type="SAM" id="SignalP"/>
    </source>
</evidence>
<dbReference type="EMBL" id="CAJNNV010024301">
    <property type="protein sequence ID" value="CAE8609397.1"/>
    <property type="molecule type" value="Genomic_DNA"/>
</dbReference>
<evidence type="ECO:0008006" key="5">
    <source>
        <dbReference type="Google" id="ProtNLM"/>
    </source>
</evidence>
<feature type="chain" id="PRO_5032505477" description="Secreted protein" evidence="2">
    <location>
        <begin position="27"/>
        <end position="143"/>
    </location>
</feature>
<gene>
    <name evidence="3" type="ORF">PGLA1383_LOCUS27224</name>
</gene>
<organism evidence="3 4">
    <name type="scientific">Polarella glacialis</name>
    <name type="common">Dinoflagellate</name>
    <dbReference type="NCBI Taxonomy" id="89957"/>
    <lineage>
        <taxon>Eukaryota</taxon>
        <taxon>Sar</taxon>
        <taxon>Alveolata</taxon>
        <taxon>Dinophyceae</taxon>
        <taxon>Suessiales</taxon>
        <taxon>Suessiaceae</taxon>
        <taxon>Polarella</taxon>
    </lineage>
</organism>
<evidence type="ECO:0000313" key="4">
    <source>
        <dbReference type="Proteomes" id="UP000654075"/>
    </source>
</evidence>
<evidence type="ECO:0000313" key="3">
    <source>
        <dbReference type="EMBL" id="CAE8609397.1"/>
    </source>
</evidence>